<dbReference type="PIRSF" id="PIRSF006060">
    <property type="entry name" value="AA_transporter"/>
    <property type="match status" value="1"/>
</dbReference>
<sequence length="534" mass="59159">MDETKTEKAGFEPPTVSRDAEDVFRTPGSGHDKENDISDMKRLGKAQEWNRNFSYISTLGFISVYMATWEILILVLSSGLYAGGFAGLLWSFFGTCILYAPVVLSLAEMESMAPTSGGQYHWVSEFAPANCQKILSYASGWMSTLAWLASQTSGPFLTMTIIQVIINVERPDYTFTDWQYTLACIAFIASTIFFNTWAARALPLLEAGAFWVHILGFVVVIIPLWVLAPKNSAKDVFTQFVNESGYSSVGTAVLLNQVNSLYCILGSDTAVHISEEVEDAGLVVPRCMWWSYVVNFIIALVTCITMLFCFGPLDDAINADVPYLQLFLNMNNAGVAIFLLVILLILIYIGNITLLATVSRETWAFARDKGFPFSNWISKMDRKHSIPFNSVYLTSALSALLCLINLGSSLAFTIIVSLSLLALLSTYTISIGCILLKRIRGQPLAPARWSLGRWGLFVNAWSFIYCCWAMVWCAMPTGLPVTPADANWGPALWAGVCLLATVIYVFHGRKHYTPPVIFVEGRRLDDTMVQSTAK</sequence>
<feature type="transmembrane region" description="Helical" evidence="7">
    <location>
        <begin position="333"/>
        <end position="358"/>
    </location>
</feature>
<dbReference type="PANTHER" id="PTHR45649:SF4">
    <property type="entry name" value="TRANSPORTER, PUTATIVE (EUROFUNG)-RELATED"/>
    <property type="match status" value="1"/>
</dbReference>
<feature type="transmembrane region" description="Helical" evidence="7">
    <location>
        <begin position="491"/>
        <end position="507"/>
    </location>
</feature>
<dbReference type="PANTHER" id="PTHR45649">
    <property type="entry name" value="AMINO-ACID PERMEASE BAT1"/>
    <property type="match status" value="1"/>
</dbReference>
<keyword evidence="9" id="KW-1185">Reference proteome</keyword>
<evidence type="ECO:0000256" key="4">
    <source>
        <dbReference type="ARBA" id="ARBA00022989"/>
    </source>
</evidence>
<comment type="subcellular location">
    <subcellularLocation>
        <location evidence="1">Membrane</location>
        <topology evidence="1">Multi-pass membrane protein</topology>
    </subcellularLocation>
</comment>
<name>A0A0N0NNK6_9EURO</name>
<protein>
    <submittedName>
        <fullName evidence="8">Putative amino-acid permease</fullName>
    </submittedName>
</protein>
<dbReference type="RefSeq" id="XP_018001452.1">
    <property type="nucleotide sequence ID" value="XM_018149688.1"/>
</dbReference>
<feature type="transmembrane region" description="Helical" evidence="7">
    <location>
        <begin position="178"/>
        <end position="198"/>
    </location>
</feature>
<feature type="compositionally biased region" description="Basic and acidic residues" evidence="6">
    <location>
        <begin position="1"/>
        <end position="10"/>
    </location>
</feature>
<accession>A0A0N0NNK6</accession>
<feature type="transmembrane region" description="Helical" evidence="7">
    <location>
        <begin position="53"/>
        <end position="76"/>
    </location>
</feature>
<feature type="region of interest" description="Disordered" evidence="6">
    <location>
        <begin position="1"/>
        <end position="36"/>
    </location>
</feature>
<feature type="transmembrane region" description="Helical" evidence="7">
    <location>
        <begin position="292"/>
        <end position="313"/>
    </location>
</feature>
<evidence type="ECO:0000313" key="9">
    <source>
        <dbReference type="Proteomes" id="UP000038010"/>
    </source>
</evidence>
<evidence type="ECO:0000256" key="6">
    <source>
        <dbReference type="SAM" id="MobiDB-lite"/>
    </source>
</evidence>
<dbReference type="OrthoDB" id="3257095at2759"/>
<evidence type="ECO:0000256" key="3">
    <source>
        <dbReference type="ARBA" id="ARBA00022692"/>
    </source>
</evidence>
<dbReference type="Proteomes" id="UP000038010">
    <property type="component" value="Unassembled WGS sequence"/>
</dbReference>
<dbReference type="Gene3D" id="1.20.1740.10">
    <property type="entry name" value="Amino acid/polyamine transporter I"/>
    <property type="match status" value="1"/>
</dbReference>
<keyword evidence="5 7" id="KW-0472">Membrane</keyword>
<keyword evidence="3 7" id="KW-0812">Transmembrane</keyword>
<keyword evidence="2" id="KW-0813">Transport</keyword>
<keyword evidence="4 7" id="KW-1133">Transmembrane helix</keyword>
<organism evidence="8 9">
    <name type="scientific">Cyphellophora attinorum</name>
    <dbReference type="NCBI Taxonomy" id="1664694"/>
    <lineage>
        <taxon>Eukaryota</taxon>
        <taxon>Fungi</taxon>
        <taxon>Dikarya</taxon>
        <taxon>Ascomycota</taxon>
        <taxon>Pezizomycotina</taxon>
        <taxon>Eurotiomycetes</taxon>
        <taxon>Chaetothyriomycetidae</taxon>
        <taxon>Chaetothyriales</taxon>
        <taxon>Cyphellophoraceae</taxon>
        <taxon>Cyphellophora</taxon>
    </lineage>
</organism>
<dbReference type="InterPro" id="IPR002293">
    <property type="entry name" value="AA/rel_permease1"/>
</dbReference>
<evidence type="ECO:0000256" key="5">
    <source>
        <dbReference type="ARBA" id="ARBA00023136"/>
    </source>
</evidence>
<comment type="caution">
    <text evidence="8">The sequence shown here is derived from an EMBL/GenBank/DDBJ whole genome shotgun (WGS) entry which is preliminary data.</text>
</comment>
<dbReference type="GO" id="GO:0016020">
    <property type="term" value="C:membrane"/>
    <property type="evidence" value="ECO:0007669"/>
    <property type="project" value="UniProtKB-SubCell"/>
</dbReference>
<evidence type="ECO:0000313" key="8">
    <source>
        <dbReference type="EMBL" id="KPI41489.1"/>
    </source>
</evidence>
<reference evidence="8 9" key="1">
    <citation type="submission" date="2015-06" db="EMBL/GenBank/DDBJ databases">
        <title>Draft genome of the ant-associated black yeast Phialophora attae CBS 131958.</title>
        <authorList>
            <person name="Moreno L.F."/>
            <person name="Stielow B.J."/>
            <person name="de Hoog S."/>
            <person name="Vicente V.A."/>
            <person name="Weiss V.A."/>
            <person name="de Vries M."/>
            <person name="Cruz L.M."/>
            <person name="Souza E.M."/>
        </authorList>
    </citation>
    <scope>NUCLEOTIDE SEQUENCE [LARGE SCALE GENOMIC DNA]</scope>
    <source>
        <strain evidence="8 9">CBS 131958</strain>
    </source>
</reference>
<feature type="compositionally biased region" description="Basic and acidic residues" evidence="6">
    <location>
        <begin position="18"/>
        <end position="36"/>
    </location>
</feature>
<dbReference type="GeneID" id="28741568"/>
<evidence type="ECO:0000256" key="7">
    <source>
        <dbReference type="SAM" id="Phobius"/>
    </source>
</evidence>
<feature type="transmembrane region" description="Helical" evidence="7">
    <location>
        <begin position="412"/>
        <end position="436"/>
    </location>
</feature>
<feature type="transmembrane region" description="Helical" evidence="7">
    <location>
        <begin position="210"/>
        <end position="228"/>
    </location>
</feature>
<dbReference type="AlphaFoldDB" id="A0A0N0NNK6"/>
<evidence type="ECO:0000256" key="1">
    <source>
        <dbReference type="ARBA" id="ARBA00004141"/>
    </source>
</evidence>
<feature type="transmembrane region" description="Helical" evidence="7">
    <location>
        <begin position="456"/>
        <end position="479"/>
    </location>
</feature>
<dbReference type="VEuPathDB" id="FungiDB:AB675_9178"/>
<feature type="transmembrane region" description="Helical" evidence="7">
    <location>
        <begin position="88"/>
        <end position="107"/>
    </location>
</feature>
<proteinExistence type="predicted"/>
<feature type="transmembrane region" description="Helical" evidence="7">
    <location>
        <begin position="386"/>
        <end position="406"/>
    </location>
</feature>
<dbReference type="EMBL" id="LFJN01000009">
    <property type="protein sequence ID" value="KPI41489.1"/>
    <property type="molecule type" value="Genomic_DNA"/>
</dbReference>
<dbReference type="Pfam" id="PF13520">
    <property type="entry name" value="AA_permease_2"/>
    <property type="match status" value="1"/>
</dbReference>
<dbReference type="GO" id="GO:0022857">
    <property type="term" value="F:transmembrane transporter activity"/>
    <property type="evidence" value="ECO:0007669"/>
    <property type="project" value="InterPro"/>
</dbReference>
<evidence type="ECO:0000256" key="2">
    <source>
        <dbReference type="ARBA" id="ARBA00022448"/>
    </source>
</evidence>
<gene>
    <name evidence="8" type="ORF">AB675_9178</name>
</gene>